<dbReference type="EMBL" id="FOBS01000042">
    <property type="protein sequence ID" value="SEM74947.1"/>
    <property type="molecule type" value="Genomic_DNA"/>
</dbReference>
<dbReference type="Pfam" id="PF05136">
    <property type="entry name" value="Phage_portal_2"/>
    <property type="match status" value="1"/>
</dbReference>
<evidence type="ECO:0000313" key="2">
    <source>
        <dbReference type="Proteomes" id="UP000198744"/>
    </source>
</evidence>
<dbReference type="Proteomes" id="UP000198744">
    <property type="component" value="Unassembled WGS sequence"/>
</dbReference>
<protein>
    <submittedName>
        <fullName evidence="1">Phage portal protein, lambda family</fullName>
    </submittedName>
</protein>
<keyword evidence="2" id="KW-1185">Reference proteome</keyword>
<dbReference type="STRING" id="43775.SAMN04489760_1426"/>
<dbReference type="InterPro" id="IPR006429">
    <property type="entry name" value="Phage_lambda_portal"/>
</dbReference>
<dbReference type="GO" id="GO:0019068">
    <property type="term" value="P:virion assembly"/>
    <property type="evidence" value="ECO:0007669"/>
    <property type="project" value="InterPro"/>
</dbReference>
<name>A0A1H8AZJ6_9BACT</name>
<accession>A0A1H8AZJ6</accession>
<dbReference type="RefSeq" id="WP_093884792.1">
    <property type="nucleotide sequence ID" value="NZ_FOBS01000042.1"/>
</dbReference>
<dbReference type="OrthoDB" id="622132at2"/>
<sequence>MEPCLRILDSRGNRIPLSAAVDPPFEGAATGRRMNTWGTSTVGPNTSLYSSLNRLRSRSRELIRNNPLVQGGVDSYVANAISAGIFPRWQIEDSVIKKDIQDLWEEFVPKSDYYGVCSFYGLQSLVFNGLIDAGEILSRKVPRSMTEGLPVPLQIQLIEADHLDETYSTLAPNGNEIRMGIELDSGNCRAAYWLWSEHPGESFLTSRNINRRISIPAREIDHVYRPVRAGQMRGRPWLASIIVKLHEYDIYDDAELVRKKGAAMFGGFIEEDGVQIDPANYFGKKKEPDSDNRKILALEPGTFPILPQGKKVHFSEPADVGASYEMWTRQQLRQIATGMGITYEQLTGDLTGVNYSSIRAGLLEFRRRVQQLQLEILIFQFCQPIAEAFLDAAVLSGVLRIRDYYRNRRKYLKIQWRPDGWPWVDPVKDQLAEQMAVRNGFKSRAQVVAERGGDIETVDREIAEDNARADRFGLVYDSDPRNMTKSGVMQKIEEAVLTGSE</sequence>
<gene>
    <name evidence="1" type="ORF">SAMN04489760_1426</name>
</gene>
<dbReference type="AlphaFoldDB" id="A0A1H8AZJ6"/>
<reference evidence="1 2" key="1">
    <citation type="submission" date="2016-10" db="EMBL/GenBank/DDBJ databases">
        <authorList>
            <person name="de Groot N.N."/>
        </authorList>
    </citation>
    <scope>NUCLEOTIDE SEQUENCE [LARGE SCALE GENOMIC DNA]</scope>
    <source>
        <strain evidence="1 2">DSM 8423</strain>
    </source>
</reference>
<dbReference type="NCBIfam" id="TIGR01539">
    <property type="entry name" value="portal_lambda"/>
    <property type="match status" value="1"/>
</dbReference>
<proteinExistence type="predicted"/>
<evidence type="ECO:0000313" key="1">
    <source>
        <dbReference type="EMBL" id="SEM74947.1"/>
    </source>
</evidence>
<organism evidence="1 2">
    <name type="scientific">Syntrophus gentianae</name>
    <dbReference type="NCBI Taxonomy" id="43775"/>
    <lineage>
        <taxon>Bacteria</taxon>
        <taxon>Pseudomonadati</taxon>
        <taxon>Thermodesulfobacteriota</taxon>
        <taxon>Syntrophia</taxon>
        <taxon>Syntrophales</taxon>
        <taxon>Syntrophaceae</taxon>
        <taxon>Syntrophus</taxon>
    </lineage>
</organism>
<dbReference type="GO" id="GO:0005198">
    <property type="term" value="F:structural molecule activity"/>
    <property type="evidence" value="ECO:0007669"/>
    <property type="project" value="InterPro"/>
</dbReference>